<keyword evidence="5 7" id="KW-0472">Membrane</keyword>
<dbReference type="CDD" id="cd17476">
    <property type="entry name" value="MFS_Amf1_MDR_like"/>
    <property type="match status" value="1"/>
</dbReference>
<feature type="transmembrane region" description="Helical" evidence="7">
    <location>
        <begin position="376"/>
        <end position="404"/>
    </location>
</feature>
<dbReference type="InterPro" id="IPR020846">
    <property type="entry name" value="MFS_dom"/>
</dbReference>
<feature type="transmembrane region" description="Helical" evidence="7">
    <location>
        <begin position="170"/>
        <end position="188"/>
    </location>
</feature>
<feature type="region of interest" description="Disordered" evidence="6">
    <location>
        <begin position="589"/>
        <end position="616"/>
    </location>
</feature>
<evidence type="ECO:0000313" key="10">
    <source>
        <dbReference type="Proteomes" id="UP000272025"/>
    </source>
</evidence>
<name>A0A3N2Q328_SODAK</name>
<feature type="transmembrane region" description="Helical" evidence="7">
    <location>
        <begin position="140"/>
        <end position="158"/>
    </location>
</feature>
<protein>
    <submittedName>
        <fullName evidence="9">MFS general substrate transporter</fullName>
    </submittedName>
</protein>
<organism evidence="9 10">
    <name type="scientific">Sodiomyces alkalinus (strain CBS 110278 / VKM F-3762 / F11)</name>
    <name type="common">Alkaliphilic filamentous fungus</name>
    <dbReference type="NCBI Taxonomy" id="1314773"/>
    <lineage>
        <taxon>Eukaryota</taxon>
        <taxon>Fungi</taxon>
        <taxon>Dikarya</taxon>
        <taxon>Ascomycota</taxon>
        <taxon>Pezizomycotina</taxon>
        <taxon>Sordariomycetes</taxon>
        <taxon>Hypocreomycetidae</taxon>
        <taxon>Glomerellales</taxon>
        <taxon>Plectosphaerellaceae</taxon>
        <taxon>Sodiomyces</taxon>
    </lineage>
</organism>
<dbReference type="AlphaFoldDB" id="A0A3N2Q328"/>
<dbReference type="Gene3D" id="1.20.1250.20">
    <property type="entry name" value="MFS general substrate transporter like domains"/>
    <property type="match status" value="1"/>
</dbReference>
<gene>
    <name evidence="9" type="ORF">SODALDRAFT_291698</name>
</gene>
<dbReference type="Pfam" id="PF07690">
    <property type="entry name" value="MFS_1"/>
    <property type="match status" value="1"/>
</dbReference>
<feature type="transmembrane region" description="Helical" evidence="7">
    <location>
        <begin position="444"/>
        <end position="464"/>
    </location>
</feature>
<evidence type="ECO:0000256" key="5">
    <source>
        <dbReference type="ARBA" id="ARBA00023136"/>
    </source>
</evidence>
<feature type="domain" description="Major facilitator superfamily (MFS) profile" evidence="8">
    <location>
        <begin position="104"/>
        <end position="586"/>
    </location>
</feature>
<feature type="transmembrane region" description="Helical" evidence="7">
    <location>
        <begin position="337"/>
        <end position="355"/>
    </location>
</feature>
<keyword evidence="4 7" id="KW-1133">Transmembrane helix</keyword>
<feature type="region of interest" description="Disordered" evidence="6">
    <location>
        <begin position="1"/>
        <end position="90"/>
    </location>
</feature>
<dbReference type="GeneID" id="39577153"/>
<feature type="transmembrane region" description="Helical" evidence="7">
    <location>
        <begin position="200"/>
        <end position="220"/>
    </location>
</feature>
<dbReference type="GO" id="GO:0022857">
    <property type="term" value="F:transmembrane transporter activity"/>
    <property type="evidence" value="ECO:0007669"/>
    <property type="project" value="InterPro"/>
</dbReference>
<evidence type="ECO:0000256" key="4">
    <source>
        <dbReference type="ARBA" id="ARBA00022989"/>
    </source>
</evidence>
<dbReference type="InterPro" id="IPR036259">
    <property type="entry name" value="MFS_trans_sf"/>
</dbReference>
<dbReference type="GO" id="GO:0016020">
    <property type="term" value="C:membrane"/>
    <property type="evidence" value="ECO:0007669"/>
    <property type="project" value="UniProtKB-SubCell"/>
</dbReference>
<feature type="compositionally biased region" description="Low complexity" evidence="6">
    <location>
        <begin position="75"/>
        <end position="85"/>
    </location>
</feature>
<evidence type="ECO:0000313" key="9">
    <source>
        <dbReference type="EMBL" id="ROT41150.1"/>
    </source>
</evidence>
<dbReference type="PANTHER" id="PTHR42718:SF9">
    <property type="entry name" value="MAJOR FACILITATOR SUPERFAMILY MULTIDRUG TRANSPORTER MFSC"/>
    <property type="match status" value="1"/>
</dbReference>
<evidence type="ECO:0000256" key="3">
    <source>
        <dbReference type="ARBA" id="ARBA00022692"/>
    </source>
</evidence>
<feature type="transmembrane region" description="Helical" evidence="7">
    <location>
        <begin position="257"/>
        <end position="279"/>
    </location>
</feature>
<proteinExistence type="predicted"/>
<dbReference type="RefSeq" id="XP_028468956.1">
    <property type="nucleotide sequence ID" value="XM_028608675.1"/>
</dbReference>
<dbReference type="InterPro" id="IPR011701">
    <property type="entry name" value="MFS"/>
</dbReference>
<reference evidence="9 10" key="1">
    <citation type="journal article" date="2018" name="Mol. Ecol.">
        <title>The obligate alkalophilic soda-lake fungus Sodiomyces alkalinus has shifted to a protein diet.</title>
        <authorList>
            <person name="Grum-Grzhimaylo A.A."/>
            <person name="Falkoski D.L."/>
            <person name="van den Heuvel J."/>
            <person name="Valero-Jimenez C.A."/>
            <person name="Min B."/>
            <person name="Choi I.G."/>
            <person name="Lipzen A."/>
            <person name="Daum C.G."/>
            <person name="Aanen D.K."/>
            <person name="Tsang A."/>
            <person name="Henrissat B."/>
            <person name="Bilanenko E.N."/>
            <person name="de Vries R.P."/>
            <person name="van Kan J.A.L."/>
            <person name="Grigoriev I.V."/>
            <person name="Debets A.J.M."/>
        </authorList>
    </citation>
    <scope>NUCLEOTIDE SEQUENCE [LARGE SCALE GENOMIC DNA]</scope>
    <source>
        <strain evidence="9 10">F11</strain>
    </source>
</reference>
<keyword evidence="2" id="KW-0813">Transport</keyword>
<dbReference type="OrthoDB" id="440755at2759"/>
<dbReference type="EMBL" id="ML119052">
    <property type="protein sequence ID" value="ROT41150.1"/>
    <property type="molecule type" value="Genomic_DNA"/>
</dbReference>
<evidence type="ECO:0000259" key="8">
    <source>
        <dbReference type="PROSITE" id="PS50850"/>
    </source>
</evidence>
<evidence type="ECO:0000256" key="2">
    <source>
        <dbReference type="ARBA" id="ARBA00022448"/>
    </source>
</evidence>
<feature type="transmembrane region" description="Helical" evidence="7">
    <location>
        <begin position="232"/>
        <end position="251"/>
    </location>
</feature>
<feature type="transmembrane region" description="Helical" evidence="7">
    <location>
        <begin position="416"/>
        <end position="437"/>
    </location>
</feature>
<accession>A0A3N2Q328</accession>
<feature type="transmembrane region" description="Helical" evidence="7">
    <location>
        <begin position="565"/>
        <end position="582"/>
    </location>
</feature>
<dbReference type="Gene3D" id="1.20.1720.10">
    <property type="entry name" value="Multidrug resistance protein D"/>
    <property type="match status" value="1"/>
</dbReference>
<evidence type="ECO:0000256" key="1">
    <source>
        <dbReference type="ARBA" id="ARBA00004141"/>
    </source>
</evidence>
<evidence type="ECO:0000256" key="7">
    <source>
        <dbReference type="SAM" id="Phobius"/>
    </source>
</evidence>
<keyword evidence="10" id="KW-1185">Reference proteome</keyword>
<dbReference type="PANTHER" id="PTHR42718">
    <property type="entry name" value="MAJOR FACILITATOR SUPERFAMILY MULTIDRUG TRANSPORTER MFSC"/>
    <property type="match status" value="1"/>
</dbReference>
<feature type="transmembrane region" description="Helical" evidence="7">
    <location>
        <begin position="306"/>
        <end position="325"/>
    </location>
</feature>
<comment type="subcellular location">
    <subcellularLocation>
        <location evidence="1">Membrane</location>
        <topology evidence="1">Multi-pass membrane protein</topology>
    </subcellularLocation>
</comment>
<feature type="transmembrane region" description="Helical" evidence="7">
    <location>
        <begin position="101"/>
        <end position="128"/>
    </location>
</feature>
<evidence type="ECO:0000256" key="6">
    <source>
        <dbReference type="SAM" id="MobiDB-lite"/>
    </source>
</evidence>
<dbReference type="SUPFAM" id="SSF103473">
    <property type="entry name" value="MFS general substrate transporter"/>
    <property type="match status" value="1"/>
</dbReference>
<feature type="compositionally biased region" description="Basic and acidic residues" evidence="6">
    <location>
        <begin position="589"/>
        <end position="601"/>
    </location>
</feature>
<dbReference type="Proteomes" id="UP000272025">
    <property type="component" value="Unassembled WGS sequence"/>
</dbReference>
<dbReference type="PROSITE" id="PS50850">
    <property type="entry name" value="MFS"/>
    <property type="match status" value="1"/>
</dbReference>
<sequence length="616" mass="65510">MQPPVHEKSTPSTGTPPVAVIDANADCSNNATPVEPRQPQASHVETPGKGSEPSGSPEALSPSNEVDQERHDSSDPNANANANADGDADGHPGIPFSKARCIALVATLTGASFMNTVSIQSVVIILPAIGADLDIPEQRYQWVISAYALAFGCFLLLWGRIADIYGKRKIFIAGTAWVAVVTIANAFTPNEVAFDLFRGLHGLGAAANVPTALGILGTTFPPGRAKNYAFSAYAAGAPLGSIFGNLISGFIANFAHWRWVFGVKAILSGIVTAAAIFVIPPPPASLQTPPSLSDPNDPSAAAKRSVDWFGGFLITAGVFALLYALAEGNVVGWHRPWIPVIIVVSVLVIAAFVFWQHHLERKGRAPPLMKVSVFRNARFSAAMFIMALFFGSFNNFLVFATYFWQDFQGHSPLQTTLRFIPTGVMGIVTALVVALLVSRVPTYLLLVFGNLSMAVACLLFAAPIPPTTSYFAYGLPAMVFSVFGADTAWPCLTLFTSKSLPQEDQALGGALINTVGQVGRAIGLAIATAVQTAVMARERGLPVQEVGSMELWDEPSLAGLRAGNWSNFSFAVCSLLIVLFVFRSSEIVGKSDKKPEQRGEEGTIGNEGETSREKTS</sequence>
<keyword evidence="3 7" id="KW-0812">Transmembrane</keyword>